<dbReference type="PANTHER" id="PTHR43130">
    <property type="entry name" value="ARAC-FAMILY TRANSCRIPTIONAL REGULATOR"/>
    <property type="match status" value="1"/>
</dbReference>
<keyword evidence="2" id="KW-0378">Hydrolase</keyword>
<dbReference type="EMBL" id="JBEPMK010000001">
    <property type="protein sequence ID" value="MET3643458.1"/>
    <property type="molecule type" value="Genomic_DNA"/>
</dbReference>
<evidence type="ECO:0000313" key="3">
    <source>
        <dbReference type="Proteomes" id="UP001549055"/>
    </source>
</evidence>
<evidence type="ECO:0000313" key="2">
    <source>
        <dbReference type="EMBL" id="MET3643458.1"/>
    </source>
</evidence>
<dbReference type="InterPro" id="IPR029062">
    <property type="entry name" value="Class_I_gatase-like"/>
</dbReference>
<name>A0ABV2JKS2_9STRE</name>
<dbReference type="SUPFAM" id="SSF52317">
    <property type="entry name" value="Class I glutamine amidotransferase-like"/>
    <property type="match status" value="1"/>
</dbReference>
<evidence type="ECO:0000259" key="1">
    <source>
        <dbReference type="Pfam" id="PF01965"/>
    </source>
</evidence>
<dbReference type="InterPro" id="IPR002818">
    <property type="entry name" value="DJ-1/PfpI"/>
</dbReference>
<protein>
    <submittedName>
        <fullName evidence="2">Intracellular protease/amidase</fullName>
    </submittedName>
</protein>
<keyword evidence="2" id="KW-0645">Protease</keyword>
<dbReference type="Gene3D" id="3.40.50.880">
    <property type="match status" value="1"/>
</dbReference>
<dbReference type="PANTHER" id="PTHR43130:SF15">
    <property type="entry name" value="THIJ_PFPI FAMILY PROTEIN (AFU_ORTHOLOGUE AFUA_5G14240)"/>
    <property type="match status" value="1"/>
</dbReference>
<feature type="domain" description="DJ-1/PfpI" evidence="1">
    <location>
        <begin position="1"/>
        <end position="102"/>
    </location>
</feature>
<sequence length="121" mass="13539">MKIVCVVFDDFEALDLFGPVEFLSGLPDAQLPYVSMDGGLISTKQGIQLYTQTMRDLESWAILLLPGGMGTRKVIENPLFLERLNELVDRSRWVLSVCTGSALWLEVVPWMTRPLPATNVP</sequence>
<proteinExistence type="predicted"/>
<dbReference type="GO" id="GO:0006508">
    <property type="term" value="P:proteolysis"/>
    <property type="evidence" value="ECO:0007669"/>
    <property type="project" value="UniProtKB-KW"/>
</dbReference>
<gene>
    <name evidence="2" type="ORF">ABID27_000075</name>
</gene>
<organism evidence="2 3">
    <name type="scientific">Streptococcus gallinaceus</name>
    <dbReference type="NCBI Taxonomy" id="165758"/>
    <lineage>
        <taxon>Bacteria</taxon>
        <taxon>Bacillati</taxon>
        <taxon>Bacillota</taxon>
        <taxon>Bacilli</taxon>
        <taxon>Lactobacillales</taxon>
        <taxon>Streptococcaceae</taxon>
        <taxon>Streptococcus</taxon>
    </lineage>
</organism>
<dbReference type="GO" id="GO:0008233">
    <property type="term" value="F:peptidase activity"/>
    <property type="evidence" value="ECO:0007669"/>
    <property type="project" value="UniProtKB-KW"/>
</dbReference>
<accession>A0ABV2JKS2</accession>
<reference evidence="2 3" key="1">
    <citation type="submission" date="2024-06" db="EMBL/GenBank/DDBJ databases">
        <title>Genomic Encyclopedia of Type Strains, Phase IV (KMG-IV): sequencing the most valuable type-strain genomes for metagenomic binning, comparative biology and taxonomic classification.</title>
        <authorList>
            <person name="Goeker M."/>
        </authorList>
    </citation>
    <scope>NUCLEOTIDE SEQUENCE [LARGE SCALE GENOMIC DNA]</scope>
    <source>
        <strain evidence="2 3">DSM 15349</strain>
    </source>
</reference>
<dbReference type="InterPro" id="IPR052158">
    <property type="entry name" value="INH-QAR"/>
</dbReference>
<keyword evidence="3" id="KW-1185">Reference proteome</keyword>
<comment type="caution">
    <text evidence="2">The sequence shown here is derived from an EMBL/GenBank/DDBJ whole genome shotgun (WGS) entry which is preliminary data.</text>
</comment>
<dbReference type="RefSeq" id="WP_354279479.1">
    <property type="nucleotide sequence ID" value="NZ_JBEPMK010000001.1"/>
</dbReference>
<dbReference type="Proteomes" id="UP001549055">
    <property type="component" value="Unassembled WGS sequence"/>
</dbReference>
<dbReference type="Pfam" id="PF01965">
    <property type="entry name" value="DJ-1_PfpI"/>
    <property type="match status" value="1"/>
</dbReference>